<proteinExistence type="predicted"/>
<evidence type="ECO:0000313" key="1">
    <source>
        <dbReference type="EMBL" id="KRX49374.1"/>
    </source>
</evidence>
<protein>
    <submittedName>
        <fullName evidence="1">Uncharacterized protein</fullName>
    </submittedName>
</protein>
<name>A0A0V0UDD1_9BILA</name>
<dbReference type="EMBL" id="JYDJ01000017">
    <property type="protein sequence ID" value="KRX49374.1"/>
    <property type="molecule type" value="Genomic_DNA"/>
</dbReference>
<reference evidence="1 2" key="1">
    <citation type="submission" date="2015-01" db="EMBL/GenBank/DDBJ databases">
        <title>Evolution of Trichinella species and genotypes.</title>
        <authorList>
            <person name="Korhonen P.K."/>
            <person name="Edoardo P."/>
            <person name="Giuseppe L.R."/>
            <person name="Gasser R.B."/>
        </authorList>
    </citation>
    <scope>NUCLEOTIDE SEQUENCE [LARGE SCALE GENOMIC DNA]</scope>
    <source>
        <strain evidence="1">ISS417</strain>
    </source>
</reference>
<sequence length="59" mass="6336">MKSEMQVILLIRLRQIYENDATSSSSSSSSSLGDAFEYDAAEDVYSSAGVRSSKSSSCC</sequence>
<accession>A0A0V0UDD1</accession>
<keyword evidence="2" id="KW-1185">Reference proteome</keyword>
<dbReference type="Proteomes" id="UP000055048">
    <property type="component" value="Unassembled WGS sequence"/>
</dbReference>
<comment type="caution">
    <text evidence="1">The sequence shown here is derived from an EMBL/GenBank/DDBJ whole genome shotgun (WGS) entry which is preliminary data.</text>
</comment>
<gene>
    <name evidence="1" type="ORF">T05_15768</name>
</gene>
<dbReference type="AlphaFoldDB" id="A0A0V0UDD1"/>
<evidence type="ECO:0000313" key="2">
    <source>
        <dbReference type="Proteomes" id="UP000055048"/>
    </source>
</evidence>
<organism evidence="1 2">
    <name type="scientific">Trichinella murrelli</name>
    <dbReference type="NCBI Taxonomy" id="144512"/>
    <lineage>
        <taxon>Eukaryota</taxon>
        <taxon>Metazoa</taxon>
        <taxon>Ecdysozoa</taxon>
        <taxon>Nematoda</taxon>
        <taxon>Enoplea</taxon>
        <taxon>Dorylaimia</taxon>
        <taxon>Trichinellida</taxon>
        <taxon>Trichinellidae</taxon>
        <taxon>Trichinella</taxon>
    </lineage>
</organism>